<evidence type="ECO:0000313" key="2">
    <source>
        <dbReference type="EMBL" id="KAJ1179685.1"/>
    </source>
</evidence>
<proteinExistence type="predicted"/>
<evidence type="ECO:0000313" key="3">
    <source>
        <dbReference type="Proteomes" id="UP001066276"/>
    </source>
</evidence>
<sequence>MPAVWCRIRSGVAHLFYTTDKEALSAVATAQEIIWATPAVLGRGWVRGHPSLQYSSLLRSQGPAATDGLHLPSSSNAPLCPRPKGGQPATSATPKRGSSPGTPPSAVQHSTAPTLLPHRALRSVLSRPLLRPRARRSPGKLLNHCANQAAEGRSKLCCSPSGQAPPEGVDGSARSP</sequence>
<evidence type="ECO:0000256" key="1">
    <source>
        <dbReference type="SAM" id="MobiDB-lite"/>
    </source>
</evidence>
<dbReference type="Proteomes" id="UP001066276">
    <property type="component" value="Chromosome 3_2"/>
</dbReference>
<protein>
    <submittedName>
        <fullName evidence="2">Uncharacterized protein</fullName>
    </submittedName>
</protein>
<reference evidence="2" key="1">
    <citation type="journal article" date="2022" name="bioRxiv">
        <title>Sequencing and chromosome-scale assembly of the giantPleurodeles waltlgenome.</title>
        <authorList>
            <person name="Brown T."/>
            <person name="Elewa A."/>
            <person name="Iarovenko S."/>
            <person name="Subramanian E."/>
            <person name="Araus A.J."/>
            <person name="Petzold A."/>
            <person name="Susuki M."/>
            <person name="Suzuki K.-i.T."/>
            <person name="Hayashi T."/>
            <person name="Toyoda A."/>
            <person name="Oliveira C."/>
            <person name="Osipova E."/>
            <person name="Leigh N.D."/>
            <person name="Simon A."/>
            <person name="Yun M.H."/>
        </authorList>
    </citation>
    <scope>NUCLEOTIDE SEQUENCE</scope>
    <source>
        <strain evidence="2">20211129_DDA</strain>
        <tissue evidence="2">Liver</tissue>
    </source>
</reference>
<dbReference type="EMBL" id="JANPWB010000006">
    <property type="protein sequence ID" value="KAJ1179685.1"/>
    <property type="molecule type" value="Genomic_DNA"/>
</dbReference>
<feature type="region of interest" description="Disordered" evidence="1">
    <location>
        <begin position="63"/>
        <end position="176"/>
    </location>
</feature>
<comment type="caution">
    <text evidence="2">The sequence shown here is derived from an EMBL/GenBank/DDBJ whole genome shotgun (WGS) entry which is preliminary data.</text>
</comment>
<keyword evidence="3" id="KW-1185">Reference proteome</keyword>
<accession>A0AAV7TTZ3</accession>
<name>A0AAV7TTZ3_PLEWA</name>
<dbReference type="AlphaFoldDB" id="A0AAV7TTZ3"/>
<gene>
    <name evidence="2" type="ORF">NDU88_004919</name>
</gene>
<organism evidence="2 3">
    <name type="scientific">Pleurodeles waltl</name>
    <name type="common">Iberian ribbed newt</name>
    <dbReference type="NCBI Taxonomy" id="8319"/>
    <lineage>
        <taxon>Eukaryota</taxon>
        <taxon>Metazoa</taxon>
        <taxon>Chordata</taxon>
        <taxon>Craniata</taxon>
        <taxon>Vertebrata</taxon>
        <taxon>Euteleostomi</taxon>
        <taxon>Amphibia</taxon>
        <taxon>Batrachia</taxon>
        <taxon>Caudata</taxon>
        <taxon>Salamandroidea</taxon>
        <taxon>Salamandridae</taxon>
        <taxon>Pleurodelinae</taxon>
        <taxon>Pleurodeles</taxon>
    </lineage>
</organism>